<feature type="domain" description="SGNH hydrolase-type esterase" evidence="1">
    <location>
        <begin position="89"/>
        <end position="266"/>
    </location>
</feature>
<dbReference type="SUPFAM" id="SSF52266">
    <property type="entry name" value="SGNH hydrolase"/>
    <property type="match status" value="1"/>
</dbReference>
<dbReference type="InterPro" id="IPR013830">
    <property type="entry name" value="SGNH_hydro"/>
</dbReference>
<dbReference type="Gene3D" id="3.40.50.1110">
    <property type="entry name" value="SGNH hydrolase"/>
    <property type="match status" value="1"/>
</dbReference>
<dbReference type="RefSeq" id="WP_268005688.1">
    <property type="nucleotide sequence ID" value="NZ_BSUT01000001.1"/>
</dbReference>
<dbReference type="GO" id="GO:0016787">
    <property type="term" value="F:hydrolase activity"/>
    <property type="evidence" value="ECO:0007669"/>
    <property type="project" value="UniProtKB-KW"/>
</dbReference>
<organism evidence="2 3">
    <name type="scientific">Alicyclobacillus fastidiosus</name>
    <dbReference type="NCBI Taxonomy" id="392011"/>
    <lineage>
        <taxon>Bacteria</taxon>
        <taxon>Bacillati</taxon>
        <taxon>Bacillota</taxon>
        <taxon>Bacilli</taxon>
        <taxon>Bacillales</taxon>
        <taxon>Alicyclobacillaceae</taxon>
        <taxon>Alicyclobacillus</taxon>
    </lineage>
</organism>
<dbReference type="InterPro" id="IPR036514">
    <property type="entry name" value="SGNH_hydro_sf"/>
</dbReference>
<dbReference type="Pfam" id="PF13472">
    <property type="entry name" value="Lipase_GDSL_2"/>
    <property type="match status" value="1"/>
</dbReference>
<proteinExistence type="predicted"/>
<reference evidence="2" key="1">
    <citation type="submission" date="2022-08" db="EMBL/GenBank/DDBJ databases">
        <title>Alicyclobacillus fastidiosus DSM 17978, complete genome.</title>
        <authorList>
            <person name="Wang Q."/>
            <person name="Cai R."/>
            <person name="Wang Z."/>
        </authorList>
    </citation>
    <scope>NUCLEOTIDE SEQUENCE</scope>
    <source>
        <strain evidence="2">DSM 17978</strain>
    </source>
</reference>
<keyword evidence="3" id="KW-1185">Reference proteome</keyword>
<dbReference type="CDD" id="cd00229">
    <property type="entry name" value="SGNH_hydrolase"/>
    <property type="match status" value="1"/>
</dbReference>
<dbReference type="PANTHER" id="PTHR30383:SF29">
    <property type="entry name" value="SGNH HYDROLASE-TYPE ESTERASE DOMAIN-CONTAINING PROTEIN"/>
    <property type="match status" value="1"/>
</dbReference>
<keyword evidence="2" id="KW-0378">Hydrolase</keyword>
<evidence type="ECO:0000259" key="1">
    <source>
        <dbReference type="Pfam" id="PF13472"/>
    </source>
</evidence>
<gene>
    <name evidence="2" type="ORF">NZD89_26850</name>
</gene>
<dbReference type="InterPro" id="IPR051532">
    <property type="entry name" value="Ester_Hydrolysis_Enzymes"/>
</dbReference>
<evidence type="ECO:0000313" key="2">
    <source>
        <dbReference type="EMBL" id="WAH41780.1"/>
    </source>
</evidence>
<dbReference type="Proteomes" id="UP001164761">
    <property type="component" value="Chromosome"/>
</dbReference>
<name>A0ABY6ZIP5_9BACL</name>
<sequence>MLGGTSPEGTRLQFKEVWMSVVYRKQVNMGVVPIKKLHRRVGIGASIAAAAIAGFLIGDYMNMPLPSPIVTVKADASLPPTATKENVMVVGGSMAHGWKDPNDDSYLKRAFQSLTDSTNVTYEYHDKTIVGGSATTVSKSKFESWLQGVKPNVVVLSWGFLNDAHNKVSPTAIRQAISDEITEALAAHAVVLVVSPPVTEASETNYETLTNEYVSEEFAAAKSIENPNVYDMDVLNQMRSFLTAHNETWRQYFGDSWHPNQAGHELAGSLLFNDLIETFHQAPIRSKD</sequence>
<evidence type="ECO:0000313" key="3">
    <source>
        <dbReference type="Proteomes" id="UP001164761"/>
    </source>
</evidence>
<accession>A0ABY6ZIP5</accession>
<dbReference type="PANTHER" id="PTHR30383">
    <property type="entry name" value="THIOESTERASE 1/PROTEASE 1/LYSOPHOSPHOLIPASE L1"/>
    <property type="match status" value="1"/>
</dbReference>
<dbReference type="EMBL" id="CP104067">
    <property type="protein sequence ID" value="WAH41780.1"/>
    <property type="molecule type" value="Genomic_DNA"/>
</dbReference>
<protein>
    <submittedName>
        <fullName evidence="2">SGNH/GDSL hydrolase family protein</fullName>
    </submittedName>
</protein>